<dbReference type="RefSeq" id="WP_007200487.1">
    <property type="nucleotide sequence ID" value="NZ_AKKV01000019.1"/>
</dbReference>
<dbReference type="eggNOG" id="COG0793">
    <property type="taxonomic scope" value="Bacteria"/>
</dbReference>
<dbReference type="STRING" id="1196324.A374_01929"/>
<dbReference type="SMART" id="SM00228">
    <property type="entry name" value="PDZ"/>
    <property type="match status" value="1"/>
</dbReference>
<dbReference type="Gene3D" id="2.30.42.10">
    <property type="match status" value="1"/>
</dbReference>
<dbReference type="GO" id="GO:0006508">
    <property type="term" value="P:proteolysis"/>
    <property type="evidence" value="ECO:0007669"/>
    <property type="project" value="UniProtKB-KW"/>
</dbReference>
<proteinExistence type="inferred from homology"/>
<dbReference type="InterPro" id="IPR055210">
    <property type="entry name" value="CtpA/B_N"/>
</dbReference>
<dbReference type="Pfam" id="PF13180">
    <property type="entry name" value="PDZ_2"/>
    <property type="match status" value="1"/>
</dbReference>
<dbReference type="FunFam" id="3.30.750.44:FF:000001">
    <property type="entry name" value="S41 family peptidase"/>
    <property type="match status" value="1"/>
</dbReference>
<dbReference type="InterPro" id="IPR002477">
    <property type="entry name" value="Peptidoglycan-bd-like"/>
</dbReference>
<keyword evidence="8" id="KW-1185">Reference proteome</keyword>
<dbReference type="InterPro" id="IPR036366">
    <property type="entry name" value="PGBDSf"/>
</dbReference>
<sequence>MKKRIVALLMVVALVLGAGGMYGYMKWSGTTASDEVNASAEFAKIEKAYRLISQKYYQQTDSNKLLEGAINGMVQTLKDPYTSYMAKETASQFKQSLDSSFEGIGTEVSLVDGNITVVSPFKDSPAEKAGVKPNDTIVTVDGKSVEGLSLNEAVLKIRGKKGSIVKLGLKRKGVEGVLAIDVKRDTIPVETVLSKTKEVADKKVGVLTITSFSEKTGQDFKDQLKKLEDENINGLVIDVRGNPGGYLNAVMSIMNDLISSDKPVVQVESRSGEKEQFKSSLKSKKNYPIVGLVDGGSASASEILAGALKEAGHYPLVGEKTFGKGTVQNTNDLGDGSDLKLTIAKWLTPDSNWIHKKGIVPTYTVKQPGYFYATPLTGKKTLEYDMNSHEVASLQKMLRGLKFEPGRVDGYFDEKTQTAVTAFQKANKLKATGKVDEKTAAAIQTKVITEVRDSKNDVQLQTALKMVAQ</sequence>
<evidence type="ECO:0000313" key="8">
    <source>
        <dbReference type="Proteomes" id="UP000004080"/>
    </source>
</evidence>
<protein>
    <submittedName>
        <fullName evidence="7">C-terminal processing peptidase</fullName>
    </submittedName>
</protein>
<evidence type="ECO:0000256" key="2">
    <source>
        <dbReference type="ARBA" id="ARBA00022670"/>
    </source>
</evidence>
<dbReference type="Gene3D" id="3.30.750.44">
    <property type="match status" value="1"/>
</dbReference>
<dbReference type="SUPFAM" id="SSF50156">
    <property type="entry name" value="PDZ domain-like"/>
    <property type="match status" value="1"/>
</dbReference>
<comment type="caution">
    <text evidence="7">The sequence shown here is derived from an EMBL/GenBank/DDBJ whole genome shotgun (WGS) entry which is preliminary data.</text>
</comment>
<dbReference type="Pfam" id="PF01471">
    <property type="entry name" value="PG_binding_1"/>
    <property type="match status" value="1"/>
</dbReference>
<dbReference type="Gene3D" id="3.90.226.10">
    <property type="entry name" value="2-enoyl-CoA Hydratase, Chain A, domain 1"/>
    <property type="match status" value="1"/>
</dbReference>
<dbReference type="FunFam" id="2.30.42.10:FF:000063">
    <property type="entry name" value="Peptidase, S41 family"/>
    <property type="match status" value="1"/>
</dbReference>
<evidence type="ECO:0000256" key="1">
    <source>
        <dbReference type="ARBA" id="ARBA00009179"/>
    </source>
</evidence>
<evidence type="ECO:0000256" key="3">
    <source>
        <dbReference type="ARBA" id="ARBA00022801"/>
    </source>
</evidence>
<gene>
    <name evidence="7" type="ORF">A374_01929</name>
</gene>
<accession>I8UJE0</accession>
<evidence type="ECO:0000256" key="4">
    <source>
        <dbReference type="ARBA" id="ARBA00022825"/>
    </source>
</evidence>
<dbReference type="InterPro" id="IPR036034">
    <property type="entry name" value="PDZ_sf"/>
</dbReference>
<dbReference type="OrthoDB" id="9812068at2"/>
<dbReference type="Gene3D" id="1.10.101.10">
    <property type="entry name" value="PGBD-like superfamily/PGBD"/>
    <property type="match status" value="1"/>
</dbReference>
<dbReference type="PATRIC" id="fig|1196324.3.peg.383"/>
<dbReference type="MEROPS" id="S41.007"/>
<dbReference type="SUPFAM" id="SSF52096">
    <property type="entry name" value="ClpP/crotonase"/>
    <property type="match status" value="1"/>
</dbReference>
<dbReference type="GO" id="GO:0004252">
    <property type="term" value="F:serine-type endopeptidase activity"/>
    <property type="evidence" value="ECO:0007669"/>
    <property type="project" value="UniProtKB-EC"/>
</dbReference>
<dbReference type="InterPro" id="IPR036365">
    <property type="entry name" value="PGBD-like_sf"/>
</dbReference>
<comment type="similarity">
    <text evidence="1 5">Belongs to the peptidase S41A family.</text>
</comment>
<dbReference type="EMBL" id="AKKV01000019">
    <property type="protein sequence ID" value="EIT86975.1"/>
    <property type="molecule type" value="Genomic_DNA"/>
</dbReference>
<dbReference type="NCBIfam" id="TIGR00225">
    <property type="entry name" value="prc"/>
    <property type="match status" value="1"/>
</dbReference>
<dbReference type="Pfam" id="PF03572">
    <property type="entry name" value="Peptidase_S41"/>
    <property type="match status" value="1"/>
</dbReference>
<keyword evidence="4 5" id="KW-0720">Serine protease</keyword>
<name>I8UJE0_9BACL</name>
<dbReference type="SUPFAM" id="SSF47090">
    <property type="entry name" value="PGBD-like"/>
    <property type="match status" value="1"/>
</dbReference>
<dbReference type="Pfam" id="PF22694">
    <property type="entry name" value="CtpB_N-like"/>
    <property type="match status" value="1"/>
</dbReference>
<reference evidence="7 8" key="1">
    <citation type="journal article" date="2012" name="J. Bacteriol.">
        <title>Genome of Bacillus macauensis ZFHKF-1, a Long-Chain-Forming Bacterium.</title>
        <authorList>
            <person name="Cai L."/>
            <person name="Zhang T."/>
        </authorList>
    </citation>
    <scope>NUCLEOTIDE SEQUENCE [LARGE SCALE GENOMIC DNA]</scope>
    <source>
        <strain evidence="7 8">ZFHKF-1</strain>
    </source>
</reference>
<dbReference type="InterPro" id="IPR005151">
    <property type="entry name" value="Tail-specific_protease"/>
</dbReference>
<dbReference type="GO" id="GO:0030288">
    <property type="term" value="C:outer membrane-bounded periplasmic space"/>
    <property type="evidence" value="ECO:0007669"/>
    <property type="project" value="TreeGrafter"/>
</dbReference>
<dbReference type="InterPro" id="IPR004447">
    <property type="entry name" value="Peptidase_S41A"/>
</dbReference>
<dbReference type="CDD" id="cd07560">
    <property type="entry name" value="Peptidase_S41_CPP"/>
    <property type="match status" value="1"/>
</dbReference>
<dbReference type="CDD" id="cd06782">
    <property type="entry name" value="cpPDZ_CPP-like"/>
    <property type="match status" value="1"/>
</dbReference>
<dbReference type="InterPro" id="IPR029045">
    <property type="entry name" value="ClpP/crotonase-like_dom_sf"/>
</dbReference>
<dbReference type="InterPro" id="IPR001478">
    <property type="entry name" value="PDZ"/>
</dbReference>
<dbReference type="Proteomes" id="UP000004080">
    <property type="component" value="Unassembled WGS sequence"/>
</dbReference>
<dbReference type="PANTHER" id="PTHR32060">
    <property type="entry name" value="TAIL-SPECIFIC PROTEASE"/>
    <property type="match status" value="1"/>
</dbReference>
<evidence type="ECO:0000313" key="7">
    <source>
        <dbReference type="EMBL" id="EIT86975.1"/>
    </source>
</evidence>
<dbReference type="PANTHER" id="PTHR32060:SF29">
    <property type="entry name" value="CARBOXY-TERMINAL PROCESSING PROTEASE CTPB"/>
    <property type="match status" value="1"/>
</dbReference>
<dbReference type="GO" id="GO:0007165">
    <property type="term" value="P:signal transduction"/>
    <property type="evidence" value="ECO:0007669"/>
    <property type="project" value="TreeGrafter"/>
</dbReference>
<feature type="domain" description="PDZ" evidence="6">
    <location>
        <begin position="94"/>
        <end position="158"/>
    </location>
</feature>
<evidence type="ECO:0000259" key="6">
    <source>
        <dbReference type="PROSITE" id="PS50106"/>
    </source>
</evidence>
<evidence type="ECO:0000256" key="5">
    <source>
        <dbReference type="RuleBase" id="RU004404"/>
    </source>
</evidence>
<organism evidence="7 8">
    <name type="scientific">Fictibacillus macauensis ZFHKF-1</name>
    <dbReference type="NCBI Taxonomy" id="1196324"/>
    <lineage>
        <taxon>Bacteria</taxon>
        <taxon>Bacillati</taxon>
        <taxon>Bacillota</taxon>
        <taxon>Bacilli</taxon>
        <taxon>Bacillales</taxon>
        <taxon>Fictibacillaceae</taxon>
        <taxon>Fictibacillus</taxon>
    </lineage>
</organism>
<keyword evidence="2 5" id="KW-0645">Protease</keyword>
<dbReference type="SMART" id="SM00245">
    <property type="entry name" value="TSPc"/>
    <property type="match status" value="1"/>
</dbReference>
<keyword evidence="3 5" id="KW-0378">Hydrolase</keyword>
<dbReference type="PROSITE" id="PS50106">
    <property type="entry name" value="PDZ"/>
    <property type="match status" value="1"/>
</dbReference>
<dbReference type="AlphaFoldDB" id="I8UJE0"/>